<feature type="coiled-coil region" evidence="1">
    <location>
        <begin position="282"/>
        <end position="309"/>
    </location>
</feature>
<proteinExistence type="predicted"/>
<dbReference type="EMBL" id="SLZZ01000001">
    <property type="protein sequence ID" value="TCS82819.1"/>
    <property type="molecule type" value="Genomic_DNA"/>
</dbReference>
<keyword evidence="1" id="KW-0175">Coiled coil</keyword>
<dbReference type="PANTHER" id="PTHR34383">
    <property type="entry name" value="POLYPHOSPHATE:AMP PHOSPHOTRANSFERASE-RELATED"/>
    <property type="match status" value="1"/>
</dbReference>
<dbReference type="InterPro" id="IPR027417">
    <property type="entry name" value="P-loop_NTPase"/>
</dbReference>
<protein>
    <submittedName>
        <fullName evidence="4">Polyphosphate:AMP phosphotransferase</fullName>
    </submittedName>
</protein>
<dbReference type="PANTHER" id="PTHR34383:SF3">
    <property type="entry name" value="POLYPHOSPHATE:AMP PHOSPHOTRANSFERASE"/>
    <property type="match status" value="1"/>
</dbReference>
<dbReference type="RefSeq" id="WP_132378033.1">
    <property type="nucleotide sequence ID" value="NZ_DAIPCY010000001.1"/>
</dbReference>
<dbReference type="NCBIfam" id="TIGR03708">
    <property type="entry name" value="poly_P_AMP_trns"/>
    <property type="match status" value="1"/>
</dbReference>
<reference evidence="4 5" key="1">
    <citation type="submission" date="2019-03" db="EMBL/GenBank/DDBJ databases">
        <title>Genomic Encyclopedia of Type Strains, Phase IV (KMG-IV): sequencing the most valuable type-strain genomes for metagenomic binning, comparative biology and taxonomic classification.</title>
        <authorList>
            <person name="Goeker M."/>
        </authorList>
    </citation>
    <scope>NUCLEOTIDE SEQUENCE [LARGE SCALE GENOMIC DNA]</scope>
    <source>
        <strain evidence="4 5">DSM 29489</strain>
    </source>
</reference>
<feature type="compositionally biased region" description="Basic and acidic residues" evidence="2">
    <location>
        <begin position="259"/>
        <end position="274"/>
    </location>
</feature>
<keyword evidence="4" id="KW-0808">Transferase</keyword>
<evidence type="ECO:0000259" key="3">
    <source>
        <dbReference type="Pfam" id="PF03976"/>
    </source>
</evidence>
<evidence type="ECO:0000256" key="2">
    <source>
        <dbReference type="SAM" id="MobiDB-lite"/>
    </source>
</evidence>
<dbReference type="InterPro" id="IPR022488">
    <property type="entry name" value="PPK2-related"/>
</dbReference>
<organism evidence="4 5">
    <name type="scientific">Muricomes intestini</name>
    <dbReference type="NCBI Taxonomy" id="1796634"/>
    <lineage>
        <taxon>Bacteria</taxon>
        <taxon>Bacillati</taxon>
        <taxon>Bacillota</taxon>
        <taxon>Clostridia</taxon>
        <taxon>Lachnospirales</taxon>
        <taxon>Lachnospiraceae</taxon>
        <taxon>Muricomes</taxon>
    </lineage>
</organism>
<sequence>MLEKVNLTKKMDKAEYKAKMPMLKVRLGELQRLCRVQNIPVIIVFEGFGASGKGLQIGKVIQSLDPRGFQVHAIKGETKEEEMHPFLWRFWTKTPERGRIAIFDGSWYRRVLIERFDKKAGKKEVTNAYQSICSFEKQLTDDGCVIIKLLLDIDQKEQKKRFEKLKKSKETAWRVSKGDFERNEKYGEYARMMEEMLQITDTEYAPWTIIEAMDRRFATIKIYAVIINALEERLEQLQKEKAKEKAAEAIAEISSGEASPREPNKPGTREKELQESVLAKTDLSLRLEKKQYEEELKKLQKRIKMLHGDIYRKRIPVVLCFEGWDAGGKGGAIKRLTKKMDPRGFVVNPTASPNDIEKAHHYLWRFWRAMPKDGHIAIFDRTWYGRVMVERIEGFCTKQEWQRAYKEINDMEKDLSDKGAIVLKFWMQIDKEEQERRFTARQEDPKKQWKITEEDWRNREKWDQYEEAVNEMLIRTSTEYAPWIVVEGNDKYYARIKILKSVVQAIEKHMKTENLKI</sequence>
<feature type="compositionally biased region" description="Low complexity" evidence="2">
    <location>
        <begin position="248"/>
        <end position="258"/>
    </location>
</feature>
<feature type="region of interest" description="Disordered" evidence="2">
    <location>
        <begin position="248"/>
        <end position="274"/>
    </location>
</feature>
<name>A0A4R3KI36_9FIRM</name>
<comment type="caution">
    <text evidence="4">The sequence shown here is derived from an EMBL/GenBank/DDBJ whole genome shotgun (WGS) entry which is preliminary data.</text>
</comment>
<dbReference type="SUPFAM" id="SSF52540">
    <property type="entry name" value="P-loop containing nucleoside triphosphate hydrolases"/>
    <property type="match status" value="2"/>
</dbReference>
<keyword evidence="5" id="KW-1185">Reference proteome</keyword>
<dbReference type="InterPro" id="IPR022489">
    <property type="entry name" value="PolyP_AMP_Tfrase"/>
</dbReference>
<evidence type="ECO:0000313" key="4">
    <source>
        <dbReference type="EMBL" id="TCS82819.1"/>
    </source>
</evidence>
<dbReference type="GO" id="GO:0043751">
    <property type="term" value="F:polyphosphate:AMP phosphotransferase activity"/>
    <property type="evidence" value="ECO:0007669"/>
    <property type="project" value="InterPro"/>
</dbReference>
<dbReference type="GO" id="GO:0006797">
    <property type="term" value="P:polyphosphate metabolic process"/>
    <property type="evidence" value="ECO:0007669"/>
    <property type="project" value="InterPro"/>
</dbReference>
<accession>A0A4R3KI36</accession>
<feature type="domain" description="Polyphosphate kinase-2-related" evidence="3">
    <location>
        <begin position="11"/>
        <end position="234"/>
    </location>
</feature>
<dbReference type="Pfam" id="PF03976">
    <property type="entry name" value="PPK2"/>
    <property type="match status" value="2"/>
</dbReference>
<dbReference type="Gene3D" id="3.40.50.300">
    <property type="entry name" value="P-loop containing nucleotide triphosphate hydrolases"/>
    <property type="match status" value="2"/>
</dbReference>
<dbReference type="Proteomes" id="UP000295726">
    <property type="component" value="Unassembled WGS sequence"/>
</dbReference>
<feature type="domain" description="Polyphosphate kinase-2-related" evidence="3">
    <location>
        <begin position="287"/>
        <end position="512"/>
    </location>
</feature>
<dbReference type="OrthoDB" id="9775224at2"/>
<dbReference type="AlphaFoldDB" id="A0A4R3KI36"/>
<evidence type="ECO:0000256" key="1">
    <source>
        <dbReference type="SAM" id="Coils"/>
    </source>
</evidence>
<gene>
    <name evidence="4" type="ORF">EDD59_101228</name>
</gene>
<evidence type="ECO:0000313" key="5">
    <source>
        <dbReference type="Proteomes" id="UP000295726"/>
    </source>
</evidence>